<keyword evidence="2" id="KW-0560">Oxidoreductase</keyword>
<dbReference type="Gene3D" id="3.40.50.720">
    <property type="entry name" value="NAD(P)-binding Rossmann-like Domain"/>
    <property type="match status" value="1"/>
</dbReference>
<name>A0ABT0FS66_9ACTN</name>
<dbReference type="InterPro" id="IPR002347">
    <property type="entry name" value="SDR_fam"/>
</dbReference>
<dbReference type="CDD" id="cd05233">
    <property type="entry name" value="SDR_c"/>
    <property type="match status" value="1"/>
</dbReference>
<dbReference type="Proteomes" id="UP001317259">
    <property type="component" value="Unassembled WGS sequence"/>
</dbReference>
<evidence type="ECO:0000313" key="5">
    <source>
        <dbReference type="Proteomes" id="UP001317259"/>
    </source>
</evidence>
<dbReference type="InterPro" id="IPR036291">
    <property type="entry name" value="NAD(P)-bd_dom_sf"/>
</dbReference>
<comment type="caution">
    <text evidence="4">The sequence shown here is derived from an EMBL/GenBank/DDBJ whole genome shotgun (WGS) entry which is preliminary data.</text>
</comment>
<dbReference type="Pfam" id="PF00106">
    <property type="entry name" value="adh_short"/>
    <property type="match status" value="2"/>
</dbReference>
<evidence type="ECO:0000256" key="1">
    <source>
        <dbReference type="ARBA" id="ARBA00006484"/>
    </source>
</evidence>
<dbReference type="EMBL" id="JAKRKC020000001">
    <property type="protein sequence ID" value="MCK2215179.1"/>
    <property type="molecule type" value="Genomic_DNA"/>
</dbReference>
<gene>
    <name evidence="4" type="ORF">MF672_015480</name>
</gene>
<dbReference type="SUPFAM" id="SSF51735">
    <property type="entry name" value="NAD(P)-binding Rossmann-fold domains"/>
    <property type="match status" value="1"/>
</dbReference>
<evidence type="ECO:0000256" key="3">
    <source>
        <dbReference type="RuleBase" id="RU000363"/>
    </source>
</evidence>
<dbReference type="PANTHER" id="PTHR24322">
    <property type="entry name" value="PKSB"/>
    <property type="match status" value="1"/>
</dbReference>
<dbReference type="PRINTS" id="PR00081">
    <property type="entry name" value="GDHRDH"/>
</dbReference>
<proteinExistence type="inferred from homology"/>
<protein>
    <submittedName>
        <fullName evidence="4">SDR family NAD(P)-dependent oxidoreductase</fullName>
    </submittedName>
</protein>
<accession>A0ABT0FS66</accession>
<keyword evidence="5" id="KW-1185">Reference proteome</keyword>
<dbReference type="RefSeq" id="WP_242372011.1">
    <property type="nucleotide sequence ID" value="NZ_JAKRKC020000001.1"/>
</dbReference>
<dbReference type="PANTHER" id="PTHR24322:SF736">
    <property type="entry name" value="RETINOL DEHYDROGENASE 10"/>
    <property type="match status" value="1"/>
</dbReference>
<sequence length="321" mass="33050">MRELAGKVAVVTGAASGIGRALALRFAAEGMTLMLADVDHGGLAETAAYAREAARSWAAAQTPAAADTRAAGRRGSAGSGSAGSGLAGSGLAGWADGRAAGEVRTQITDVSDAAAVAHLADRCFGELGAVHVLCNNAGVYQGGHMWTRTEEDFAWLLGVNLWGVLHGIRAFVPRMIEQDVEGHVVNTVSVAGLSAAPGSGGYAVSKHAALAASLALAQDLAAADAKLRVTALCPGAVRTRIADSARVRPPTLATTPGPDELDAREHVSRRAERGIDPAEVAELAVAAIREERFLVLTDAAHAARLHRQYEVLLRGGLPLQR</sequence>
<reference evidence="4 5" key="1">
    <citation type="submission" date="2022-04" db="EMBL/GenBank/DDBJ databases">
        <title>Genome draft of Actinomadura sp. ATCC 31491.</title>
        <authorList>
            <person name="Shi X."/>
            <person name="Du Y."/>
        </authorList>
    </citation>
    <scope>NUCLEOTIDE SEQUENCE [LARGE SCALE GENOMIC DNA]</scope>
    <source>
        <strain evidence="4 5">ATCC 31491</strain>
    </source>
</reference>
<dbReference type="PRINTS" id="PR00080">
    <property type="entry name" value="SDRFAMILY"/>
</dbReference>
<comment type="similarity">
    <text evidence="1 3">Belongs to the short-chain dehydrogenases/reductases (SDR) family.</text>
</comment>
<evidence type="ECO:0000256" key="2">
    <source>
        <dbReference type="ARBA" id="ARBA00023002"/>
    </source>
</evidence>
<organism evidence="4 5">
    <name type="scientific">Actinomadura luzonensis</name>
    <dbReference type="NCBI Taxonomy" id="2805427"/>
    <lineage>
        <taxon>Bacteria</taxon>
        <taxon>Bacillati</taxon>
        <taxon>Actinomycetota</taxon>
        <taxon>Actinomycetes</taxon>
        <taxon>Streptosporangiales</taxon>
        <taxon>Thermomonosporaceae</taxon>
        <taxon>Actinomadura</taxon>
    </lineage>
</organism>
<evidence type="ECO:0000313" key="4">
    <source>
        <dbReference type="EMBL" id="MCK2215179.1"/>
    </source>
</evidence>